<evidence type="ECO:0000259" key="4">
    <source>
        <dbReference type="Pfam" id="PF16113"/>
    </source>
</evidence>
<evidence type="ECO:0000313" key="5">
    <source>
        <dbReference type="EMBL" id="CAL1705709.1"/>
    </source>
</evidence>
<evidence type="ECO:0000313" key="6">
    <source>
        <dbReference type="Proteomes" id="UP001497453"/>
    </source>
</evidence>
<dbReference type="InterPro" id="IPR045004">
    <property type="entry name" value="ECH_dom"/>
</dbReference>
<dbReference type="InterPro" id="IPR032259">
    <property type="entry name" value="HIBYL-CoA-H"/>
</dbReference>
<comment type="catalytic activity">
    <reaction evidence="1">
        <text>3-hydroxy-2-methylpropanoyl-CoA + H2O = 3-hydroxy-2-methylpropanoate + CoA + H(+)</text>
        <dbReference type="Rhea" id="RHEA:20888"/>
        <dbReference type="ChEBI" id="CHEBI:11805"/>
        <dbReference type="ChEBI" id="CHEBI:15377"/>
        <dbReference type="ChEBI" id="CHEBI:15378"/>
        <dbReference type="ChEBI" id="CHEBI:57287"/>
        <dbReference type="ChEBI" id="CHEBI:57340"/>
        <dbReference type="EC" id="3.1.2.4"/>
    </reaction>
</comment>
<dbReference type="SUPFAM" id="SSF52096">
    <property type="entry name" value="ClpP/crotonase"/>
    <property type="match status" value="1"/>
</dbReference>
<dbReference type="PANTHER" id="PTHR43176">
    <property type="entry name" value="3-HYDROXYISOBUTYRYL-COA HYDROLASE-RELATED"/>
    <property type="match status" value="1"/>
</dbReference>
<name>A0ABP1DER8_9APHY</name>
<evidence type="ECO:0000256" key="1">
    <source>
        <dbReference type="ARBA" id="ARBA00001709"/>
    </source>
</evidence>
<evidence type="ECO:0000256" key="2">
    <source>
        <dbReference type="ARBA" id="ARBA00011915"/>
    </source>
</evidence>
<reference evidence="6" key="1">
    <citation type="submission" date="2024-04" db="EMBL/GenBank/DDBJ databases">
        <authorList>
            <person name="Shaw F."/>
            <person name="Minotto A."/>
        </authorList>
    </citation>
    <scope>NUCLEOTIDE SEQUENCE [LARGE SCALE GENOMIC DNA]</scope>
</reference>
<dbReference type="Proteomes" id="UP001497453">
    <property type="component" value="Chromosome 3"/>
</dbReference>
<dbReference type="Gene3D" id="3.90.226.10">
    <property type="entry name" value="2-enoyl-CoA Hydratase, Chain A, domain 1"/>
    <property type="match status" value="1"/>
</dbReference>
<sequence>MLARGVGRMSRTGLAAAQRTQAISRHMMSTSSSSRASKVEVGDENLVLFESAGHVRKYTLNRERQLNALNEPMLNLLRHYVEDFVRSDLGKVLVGTGKGRAFCAGGDVATVANNATKVETRSKAVEFFLREFELDYLLAAVNKPYIAVMDGITMGGGVGLSANAPFRIATEKTLFAMPETKIGYAPDVGASFFLSRVDGELGTYLGLTGENIGGRAVFEHGLATHFVPSRRIPGLIENLNALDNPTFAHVDSLIEECYSEREPDEPTSSFVGAKRAALDFAFRHDKVESIVEDLKAIGNKHEAEDVRIWAQETLDTLHLRSPTSLRIALTAIRRGKTMTLLEALQMELNFAAAICNGETPDFVTGVRAVLVEKLKNGRPSWSPPTLEEVSQSDVVNKFFKKYSPAQGNAPALAVSEDLVPKDYKIAHPMRWALPTEEEIGKMVTGSHPSSGSTQITSAELVKKFEDLRNHKNGVREKVLEVVQRRCKEVEDKTSGMKYLAWVR</sequence>
<dbReference type="NCBIfam" id="NF004127">
    <property type="entry name" value="PRK05617.1"/>
    <property type="match status" value="1"/>
</dbReference>
<keyword evidence="3" id="KW-0378">Hydrolase</keyword>
<organism evidence="5 6">
    <name type="scientific">Somion occarium</name>
    <dbReference type="NCBI Taxonomy" id="3059160"/>
    <lineage>
        <taxon>Eukaryota</taxon>
        <taxon>Fungi</taxon>
        <taxon>Dikarya</taxon>
        <taxon>Basidiomycota</taxon>
        <taxon>Agaricomycotina</taxon>
        <taxon>Agaricomycetes</taxon>
        <taxon>Polyporales</taxon>
        <taxon>Cerrenaceae</taxon>
        <taxon>Somion</taxon>
    </lineage>
</organism>
<protein>
    <recommendedName>
        <fullName evidence="2">3-hydroxyisobutyryl-CoA hydrolase</fullName>
        <ecNumber evidence="2">3.1.2.4</ecNumber>
    </recommendedName>
</protein>
<gene>
    <name evidence="5" type="ORF">GFSPODELE1_LOCUS5544</name>
</gene>
<dbReference type="InterPro" id="IPR029045">
    <property type="entry name" value="ClpP/crotonase-like_dom_sf"/>
</dbReference>
<dbReference type="EC" id="3.1.2.4" evidence="2"/>
<dbReference type="PANTHER" id="PTHR43176:SF3">
    <property type="entry name" value="3-HYDROXYISOBUTYRYL-COA HYDROLASE, MITOCHONDRIAL"/>
    <property type="match status" value="1"/>
</dbReference>
<dbReference type="EMBL" id="OZ037946">
    <property type="protein sequence ID" value="CAL1705709.1"/>
    <property type="molecule type" value="Genomic_DNA"/>
</dbReference>
<dbReference type="CDD" id="cd06558">
    <property type="entry name" value="crotonase-like"/>
    <property type="match status" value="1"/>
</dbReference>
<dbReference type="Pfam" id="PF16113">
    <property type="entry name" value="ECH_2"/>
    <property type="match status" value="1"/>
</dbReference>
<feature type="domain" description="Enoyl-CoA hydratase/isomerase" evidence="4">
    <location>
        <begin position="56"/>
        <end position="398"/>
    </location>
</feature>
<keyword evidence="6" id="KW-1185">Reference proteome</keyword>
<accession>A0ABP1DER8</accession>
<evidence type="ECO:0000256" key="3">
    <source>
        <dbReference type="ARBA" id="ARBA00022801"/>
    </source>
</evidence>
<proteinExistence type="predicted"/>